<dbReference type="SUPFAM" id="SSF52833">
    <property type="entry name" value="Thioredoxin-like"/>
    <property type="match status" value="1"/>
</dbReference>
<evidence type="ECO:0000313" key="3">
    <source>
        <dbReference type="Proteomes" id="UP000307140"/>
    </source>
</evidence>
<proteinExistence type="predicted"/>
<dbReference type="OrthoDB" id="9811036at2"/>
<evidence type="ECO:0000259" key="1">
    <source>
        <dbReference type="Pfam" id="PF13098"/>
    </source>
</evidence>
<dbReference type="RefSeq" id="WP_138535781.1">
    <property type="nucleotide sequence ID" value="NZ_VANR01000004.1"/>
</dbReference>
<feature type="domain" description="Thioredoxin-like fold" evidence="1">
    <location>
        <begin position="41"/>
        <end position="153"/>
    </location>
</feature>
<dbReference type="InterPro" id="IPR036249">
    <property type="entry name" value="Thioredoxin-like_sf"/>
</dbReference>
<evidence type="ECO:0000313" key="2">
    <source>
        <dbReference type="EMBL" id="TMM29931.1"/>
    </source>
</evidence>
<comment type="caution">
    <text evidence="2">The sequence shown here is derived from an EMBL/GenBank/DDBJ whole genome shotgun (WGS) entry which is preliminary data.</text>
</comment>
<protein>
    <submittedName>
        <fullName evidence="2">DUF255 domain-containing protein</fullName>
    </submittedName>
</protein>
<dbReference type="Pfam" id="PF13098">
    <property type="entry name" value="Thioredoxin_2"/>
    <property type="match status" value="1"/>
</dbReference>
<dbReference type="Gene3D" id="3.40.30.10">
    <property type="entry name" value="Glutaredoxin"/>
    <property type="match status" value="1"/>
</dbReference>
<gene>
    <name evidence="2" type="ORF">FDT66_08670</name>
</gene>
<keyword evidence="3" id="KW-1185">Reference proteome</keyword>
<name>A0A5S3N3M8_9FLAO</name>
<accession>A0A5S3N3M8</accession>
<dbReference type="AlphaFoldDB" id="A0A5S3N3M8"/>
<dbReference type="Proteomes" id="UP000307140">
    <property type="component" value="Unassembled WGS sequence"/>
</dbReference>
<dbReference type="InterPro" id="IPR012336">
    <property type="entry name" value="Thioredoxin-like_fold"/>
</dbReference>
<sequence length="159" mass="18456">MKKIYLIFILISSLNTFSQKEISSLKTYTFSEVEKTFVQKPKPIIIFTHTDWCKICHGMQKTTFKNDEIIQLLNENFYFVKLNGEEKNNIHFLGKTFKYKPTGANTGIHELANELASVKGIISYPTTTILNTKFEISAQLIGFYNSKKLKKILEKYLKK</sequence>
<reference evidence="2 3" key="1">
    <citation type="submission" date="2019-05" db="EMBL/GenBank/DDBJ databases">
        <title>Polaribacter aestuariivivens sp. nov., isolated from a tidal flat.</title>
        <authorList>
            <person name="Yoon J.-H."/>
        </authorList>
    </citation>
    <scope>NUCLEOTIDE SEQUENCE [LARGE SCALE GENOMIC DNA]</scope>
    <source>
        <strain evidence="2 3">DBTF-3</strain>
    </source>
</reference>
<organism evidence="2 3">
    <name type="scientific">Polaribacter aestuariivivens</name>
    <dbReference type="NCBI Taxonomy" id="2304626"/>
    <lineage>
        <taxon>Bacteria</taxon>
        <taxon>Pseudomonadati</taxon>
        <taxon>Bacteroidota</taxon>
        <taxon>Flavobacteriia</taxon>
        <taxon>Flavobacteriales</taxon>
        <taxon>Flavobacteriaceae</taxon>
    </lineage>
</organism>
<dbReference type="EMBL" id="VANR01000004">
    <property type="protein sequence ID" value="TMM29931.1"/>
    <property type="molecule type" value="Genomic_DNA"/>
</dbReference>